<evidence type="ECO:0000313" key="2">
    <source>
        <dbReference type="Proteomes" id="UP000233469"/>
    </source>
</evidence>
<dbReference type="Proteomes" id="UP000233469">
    <property type="component" value="Unassembled WGS sequence"/>
</dbReference>
<dbReference type="AlphaFoldDB" id="A0A2N1NHU1"/>
<comment type="caution">
    <text evidence="1">The sequence shown here is derived from an EMBL/GenBank/DDBJ whole genome shotgun (WGS) entry which is preliminary data.</text>
</comment>
<gene>
    <name evidence="1" type="ORF">RhiirC2_709639</name>
</gene>
<organism evidence="1 2">
    <name type="scientific">Rhizophagus irregularis</name>
    <dbReference type="NCBI Taxonomy" id="588596"/>
    <lineage>
        <taxon>Eukaryota</taxon>
        <taxon>Fungi</taxon>
        <taxon>Fungi incertae sedis</taxon>
        <taxon>Mucoromycota</taxon>
        <taxon>Glomeromycotina</taxon>
        <taxon>Glomeromycetes</taxon>
        <taxon>Glomerales</taxon>
        <taxon>Glomeraceae</taxon>
        <taxon>Rhizophagus</taxon>
    </lineage>
</organism>
<accession>A0A2N1NHU1</accession>
<dbReference type="VEuPathDB" id="FungiDB:FUN_025631"/>
<name>A0A2N1NHU1_9GLOM</name>
<proteinExistence type="predicted"/>
<protein>
    <submittedName>
        <fullName evidence="1">Uncharacterized protein</fullName>
    </submittedName>
</protein>
<reference evidence="1 2" key="2">
    <citation type="submission" date="2017-10" db="EMBL/GenBank/DDBJ databases">
        <title>Extensive intraspecific genome diversity in a model arbuscular mycorrhizal fungus.</title>
        <authorList>
            <person name="Chen E.C.H."/>
            <person name="Morin E."/>
            <person name="Baudet D."/>
            <person name="Noel J."/>
            <person name="Ndikumana S."/>
            <person name="Charron P."/>
            <person name="St-Onge C."/>
            <person name="Giorgi J."/>
            <person name="Grigoriev I.V."/>
            <person name="Roux C."/>
            <person name="Martin F.M."/>
            <person name="Corradi N."/>
        </authorList>
    </citation>
    <scope>NUCLEOTIDE SEQUENCE [LARGE SCALE GENOMIC DNA]</scope>
    <source>
        <strain evidence="1 2">C2</strain>
    </source>
</reference>
<dbReference type="VEuPathDB" id="FungiDB:RhiirFUN_000833"/>
<dbReference type="EMBL" id="LLXL01000373">
    <property type="protein sequence ID" value="PKK73431.1"/>
    <property type="molecule type" value="Genomic_DNA"/>
</dbReference>
<evidence type="ECO:0000313" key="1">
    <source>
        <dbReference type="EMBL" id="PKK73431.1"/>
    </source>
</evidence>
<reference evidence="1 2" key="1">
    <citation type="submission" date="2016-04" db="EMBL/GenBank/DDBJ databases">
        <title>Genome analyses suggest a sexual origin of heterokaryosis in a supposedly ancient asexual fungus.</title>
        <authorList>
            <person name="Ropars J."/>
            <person name="Sedzielewska K."/>
            <person name="Noel J."/>
            <person name="Charron P."/>
            <person name="Farinelli L."/>
            <person name="Marton T."/>
            <person name="Kruger M."/>
            <person name="Pelin A."/>
            <person name="Brachmann A."/>
            <person name="Corradi N."/>
        </authorList>
    </citation>
    <scope>NUCLEOTIDE SEQUENCE [LARGE SCALE GENOMIC DNA]</scope>
    <source>
        <strain evidence="1 2">C2</strain>
    </source>
</reference>
<sequence>MIIPIQCEEKMLKVILLNCFWQVGGKKAILFVDEYDILESADDDARFSFLKAVRDIKAMKDNCAIWSINAIGTFSTLHLTSKEVTTSPFMHTVGLVCLCENVIQLQLMKKLEGLNLSSQPG</sequence>